<comment type="caution">
    <text evidence="2">The sequence shown here is derived from an EMBL/GenBank/DDBJ whole genome shotgun (WGS) entry which is preliminary data.</text>
</comment>
<keyword evidence="3" id="KW-1185">Reference proteome</keyword>
<dbReference type="EMBL" id="NBIV01000169">
    <property type="protein sequence ID" value="PXF42254.1"/>
    <property type="molecule type" value="Genomic_DNA"/>
</dbReference>
<feature type="transmembrane region" description="Helical" evidence="1">
    <location>
        <begin position="90"/>
        <end position="109"/>
    </location>
</feature>
<protein>
    <submittedName>
        <fullName evidence="2">Uncharacterized protein</fullName>
    </submittedName>
</protein>
<proteinExistence type="predicted"/>
<dbReference type="OrthoDB" id="2020161at2759"/>
<dbReference type="InterPro" id="IPR019275">
    <property type="entry name" value="DUF2301"/>
</dbReference>
<evidence type="ECO:0000313" key="2">
    <source>
        <dbReference type="EMBL" id="PXF42254.1"/>
    </source>
</evidence>
<evidence type="ECO:0000256" key="1">
    <source>
        <dbReference type="SAM" id="Phobius"/>
    </source>
</evidence>
<accession>A0A2V3IJI3</accession>
<gene>
    <name evidence="2" type="ORF">BWQ96_07973</name>
</gene>
<feature type="transmembrane region" description="Helical" evidence="1">
    <location>
        <begin position="175"/>
        <end position="190"/>
    </location>
</feature>
<feature type="transmembrane region" description="Helical" evidence="1">
    <location>
        <begin position="121"/>
        <end position="139"/>
    </location>
</feature>
<feature type="transmembrane region" description="Helical" evidence="1">
    <location>
        <begin position="33"/>
        <end position="54"/>
    </location>
</feature>
<sequence length="216" mass="23192">MSSTKASEVIEGPFQGAYGNWYLTRADVTDVQVYRAALGVVCVAQSACILLAIAQAPVPSYVYDALFVLGTGAFGVALSKIHIYMKPLHTALKFLWVAGLLGAIAILATEHALVPLVYEKPVLLLATGWQFVALTGVFIKEAFCFGRAEAIGLTALIPVLLGGHFLGILPDSLEQGGGLVFVATFLYFCWRKFTQGVKDDVGDLSVFQYLAKNANQ</sequence>
<reference evidence="2 3" key="1">
    <citation type="journal article" date="2018" name="Mol. Biol. Evol.">
        <title>Analysis of the draft genome of the red seaweed Gracilariopsis chorda provides insights into genome size evolution in Rhodophyta.</title>
        <authorList>
            <person name="Lee J."/>
            <person name="Yang E.C."/>
            <person name="Graf L."/>
            <person name="Yang J.H."/>
            <person name="Qiu H."/>
            <person name="Zel Zion U."/>
            <person name="Chan C.X."/>
            <person name="Stephens T.G."/>
            <person name="Weber A.P.M."/>
            <person name="Boo G.H."/>
            <person name="Boo S.M."/>
            <person name="Kim K.M."/>
            <person name="Shin Y."/>
            <person name="Jung M."/>
            <person name="Lee S.J."/>
            <person name="Yim H.S."/>
            <person name="Lee J.H."/>
            <person name="Bhattacharya D."/>
            <person name="Yoon H.S."/>
        </authorList>
    </citation>
    <scope>NUCLEOTIDE SEQUENCE [LARGE SCALE GENOMIC DNA]</scope>
    <source>
        <strain evidence="2 3">SKKU-2015</strain>
        <tissue evidence="2">Whole body</tissue>
    </source>
</reference>
<feature type="transmembrane region" description="Helical" evidence="1">
    <location>
        <begin position="60"/>
        <end position="78"/>
    </location>
</feature>
<keyword evidence="1" id="KW-0472">Membrane</keyword>
<organism evidence="2 3">
    <name type="scientific">Gracilariopsis chorda</name>
    <dbReference type="NCBI Taxonomy" id="448386"/>
    <lineage>
        <taxon>Eukaryota</taxon>
        <taxon>Rhodophyta</taxon>
        <taxon>Florideophyceae</taxon>
        <taxon>Rhodymeniophycidae</taxon>
        <taxon>Gracilariales</taxon>
        <taxon>Gracilariaceae</taxon>
        <taxon>Gracilariopsis</taxon>
    </lineage>
</organism>
<dbReference type="Proteomes" id="UP000247409">
    <property type="component" value="Unassembled WGS sequence"/>
</dbReference>
<dbReference type="STRING" id="448386.A0A2V3IJI3"/>
<name>A0A2V3IJI3_9FLOR</name>
<keyword evidence="1" id="KW-1133">Transmembrane helix</keyword>
<evidence type="ECO:0000313" key="3">
    <source>
        <dbReference type="Proteomes" id="UP000247409"/>
    </source>
</evidence>
<keyword evidence="1" id="KW-0812">Transmembrane</keyword>
<dbReference type="AlphaFoldDB" id="A0A2V3IJI3"/>
<dbReference type="Pfam" id="PF10063">
    <property type="entry name" value="DUF2301"/>
    <property type="match status" value="1"/>
</dbReference>
<dbReference type="PANTHER" id="PTHR36716:SF2">
    <property type="entry name" value="F3H9.20 PROTEIN"/>
    <property type="match status" value="1"/>
</dbReference>
<dbReference type="PANTHER" id="PTHR36716">
    <property type="entry name" value="F3H9.20 PROTEIN"/>
    <property type="match status" value="1"/>
</dbReference>
<feature type="transmembrane region" description="Helical" evidence="1">
    <location>
        <begin position="151"/>
        <end position="169"/>
    </location>
</feature>